<evidence type="ECO:0000256" key="13">
    <source>
        <dbReference type="SAM" id="MobiDB-lite"/>
    </source>
</evidence>
<keyword evidence="11 14" id="KW-0472">Membrane</keyword>
<accession>A0ABR3JUY1</accession>
<dbReference type="EMBL" id="JASNQZ010000003">
    <property type="protein sequence ID" value="KAL0959063.1"/>
    <property type="molecule type" value="Genomic_DNA"/>
</dbReference>
<name>A0ABR3JUY1_9AGAR</name>
<evidence type="ECO:0000256" key="6">
    <source>
        <dbReference type="ARBA" id="ARBA00022816"/>
    </source>
</evidence>
<organism evidence="15 16">
    <name type="scientific">Hohenbuehelia grisea</name>
    <dbReference type="NCBI Taxonomy" id="104357"/>
    <lineage>
        <taxon>Eukaryota</taxon>
        <taxon>Fungi</taxon>
        <taxon>Dikarya</taxon>
        <taxon>Basidiomycota</taxon>
        <taxon>Agaricomycotina</taxon>
        <taxon>Agaricomycetes</taxon>
        <taxon>Agaricomycetidae</taxon>
        <taxon>Agaricales</taxon>
        <taxon>Pleurotineae</taxon>
        <taxon>Pleurotaceae</taxon>
        <taxon>Hohenbuehelia</taxon>
    </lineage>
</organism>
<evidence type="ECO:0000256" key="9">
    <source>
        <dbReference type="ARBA" id="ARBA00023010"/>
    </source>
</evidence>
<keyword evidence="9" id="KW-0811">Translocation</keyword>
<evidence type="ECO:0008006" key="17">
    <source>
        <dbReference type="Google" id="ProtNLM"/>
    </source>
</evidence>
<dbReference type="InterPro" id="IPR019049">
    <property type="entry name" value="Nucleoporin_prot_Ndc1/Nup"/>
</dbReference>
<evidence type="ECO:0000256" key="14">
    <source>
        <dbReference type="SAM" id="Phobius"/>
    </source>
</evidence>
<gene>
    <name evidence="15" type="ORF">HGRIS_014363</name>
</gene>
<evidence type="ECO:0000313" key="16">
    <source>
        <dbReference type="Proteomes" id="UP001556367"/>
    </source>
</evidence>
<evidence type="ECO:0000256" key="3">
    <source>
        <dbReference type="ARBA" id="ARBA00005760"/>
    </source>
</evidence>
<evidence type="ECO:0000256" key="5">
    <source>
        <dbReference type="ARBA" id="ARBA00022692"/>
    </source>
</evidence>
<dbReference type="PANTHER" id="PTHR13269">
    <property type="entry name" value="NUCLEOPORIN NDC1"/>
    <property type="match status" value="1"/>
</dbReference>
<keyword evidence="16" id="KW-1185">Reference proteome</keyword>
<keyword evidence="4" id="KW-0813">Transport</keyword>
<evidence type="ECO:0000256" key="8">
    <source>
        <dbReference type="ARBA" id="ARBA00022989"/>
    </source>
</evidence>
<evidence type="ECO:0000256" key="1">
    <source>
        <dbReference type="ARBA" id="ARBA00004232"/>
    </source>
</evidence>
<feature type="transmembrane region" description="Helical" evidence="14">
    <location>
        <begin position="89"/>
        <end position="109"/>
    </location>
</feature>
<evidence type="ECO:0000256" key="10">
    <source>
        <dbReference type="ARBA" id="ARBA00023132"/>
    </source>
</evidence>
<keyword evidence="8 14" id="KW-1133">Transmembrane helix</keyword>
<keyword evidence="7" id="KW-0653">Protein transport</keyword>
<evidence type="ECO:0000313" key="15">
    <source>
        <dbReference type="EMBL" id="KAL0959063.1"/>
    </source>
</evidence>
<feature type="transmembrane region" description="Helical" evidence="14">
    <location>
        <begin position="141"/>
        <end position="162"/>
    </location>
</feature>
<keyword evidence="5 14" id="KW-0812">Transmembrane</keyword>
<evidence type="ECO:0000256" key="12">
    <source>
        <dbReference type="ARBA" id="ARBA00023242"/>
    </source>
</evidence>
<reference evidence="16" key="1">
    <citation type="submission" date="2024-06" db="EMBL/GenBank/DDBJ databases">
        <title>Multi-omics analyses provide insights into the biosynthesis of the anticancer antibiotic pleurotin in Hohenbuehelia grisea.</title>
        <authorList>
            <person name="Weaver J.A."/>
            <person name="Alberti F."/>
        </authorList>
    </citation>
    <scope>NUCLEOTIDE SEQUENCE [LARGE SCALE GENOMIC DNA]</scope>
    <source>
        <strain evidence="16">T-177</strain>
    </source>
</reference>
<keyword evidence="6" id="KW-0509">mRNA transport</keyword>
<evidence type="ECO:0000256" key="2">
    <source>
        <dbReference type="ARBA" id="ARBA00004567"/>
    </source>
</evidence>
<dbReference type="PANTHER" id="PTHR13269:SF6">
    <property type="entry name" value="NUCLEOPORIN NDC1"/>
    <property type="match status" value="1"/>
</dbReference>
<evidence type="ECO:0000256" key="7">
    <source>
        <dbReference type="ARBA" id="ARBA00022927"/>
    </source>
</evidence>
<keyword evidence="12" id="KW-0539">Nucleus</keyword>
<feature type="region of interest" description="Disordered" evidence="13">
    <location>
        <begin position="414"/>
        <end position="441"/>
    </location>
</feature>
<comment type="subcellular location">
    <subcellularLocation>
        <location evidence="1">Nucleus membrane</location>
        <topology evidence="1">Multi-pass membrane protein</topology>
    </subcellularLocation>
    <subcellularLocation>
        <location evidence="2">Nucleus</location>
        <location evidence="2">Nuclear pore complex</location>
    </subcellularLocation>
</comment>
<evidence type="ECO:0000256" key="11">
    <source>
        <dbReference type="ARBA" id="ARBA00023136"/>
    </source>
</evidence>
<feature type="compositionally biased region" description="Pro residues" evidence="13">
    <location>
        <begin position="416"/>
        <end position="429"/>
    </location>
</feature>
<dbReference type="Proteomes" id="UP001556367">
    <property type="component" value="Unassembled WGS sequence"/>
</dbReference>
<dbReference type="Pfam" id="PF09531">
    <property type="entry name" value="Ndc1_Nup"/>
    <property type="match status" value="1"/>
</dbReference>
<sequence>MLNTTTSPRTVPIRAIPSALANRNVPSVPPSSQLYDPPAKSILRHRLIHGIFLHSALYSWIAATVWSTWHRGGLSHIGITRTLLSPLSPSALIAACAIWAFGPLPVVILRKMYIITSTSTASSPSKKLQAALAKPSTLKCFLCYALSSILITCVHAVMAQTYEPGTSSDPRLALFVKSRKHPYYLNGRLLFLFSAQVLLACSAALRNVMLDRFAVRPSSVRVQVSKRPFSFIDVIKTLTIASLLSSIVLPIAVVSFGLLRVFVLPVLFKVPFVSMFLKPFTAHFLRRGSYTIFLPWRHAWLICRAWFLMVTTYSVWDFTEMLFDAYVSQPVNVGHASADPMLTLVSGALSPDQSFKQHALLELTHLAEQQSPAARARRSAFFADQKYSPSLWSTLLKEGLLTLGKDYQLFLRRGVPPAPPAPQAAPAPKQPTADPFPSTPKKLIQKPIFQASRQSPIRGAIDALASDGPLAQAVDAGADAAHIPELFRSVAGAVGSPKPVAAAKEEAKKVADVGKGLVSRARAGLGANVYGAVSAYAPRSVNVAVEGWRTWWTKDRLGKVAEGCLPNRDLDVLIIEVLSHLTCASLTEDQYGVVQRDIPKILEAFLSFLSAIEEYQVELNALYTPPHPDKRLTIQELEESETLRAEVAAASDVLSVVGDALKDGVARIVRTFGDKLFAFKFPARTGAKLQGFMDYC</sequence>
<feature type="transmembrane region" description="Helical" evidence="14">
    <location>
        <begin position="47"/>
        <end position="69"/>
    </location>
</feature>
<evidence type="ECO:0000256" key="4">
    <source>
        <dbReference type="ARBA" id="ARBA00022448"/>
    </source>
</evidence>
<keyword evidence="10" id="KW-0906">Nuclear pore complex</keyword>
<protein>
    <recommendedName>
        <fullName evidence="17">Nucleoporin NDC1</fullName>
    </recommendedName>
</protein>
<comment type="similarity">
    <text evidence="3">Belongs to the NDC1 family.</text>
</comment>
<feature type="transmembrane region" description="Helical" evidence="14">
    <location>
        <begin position="189"/>
        <end position="208"/>
    </location>
</feature>
<proteinExistence type="inferred from homology"/>
<comment type="caution">
    <text evidence="15">The sequence shown here is derived from an EMBL/GenBank/DDBJ whole genome shotgun (WGS) entry which is preliminary data.</text>
</comment>